<dbReference type="RefSeq" id="WP_041133293.1">
    <property type="nucleotide sequence ID" value="NZ_CP010407.1"/>
</dbReference>
<organism evidence="2 3">
    <name type="scientific">Streptomyces vietnamensis</name>
    <dbReference type="NCBI Taxonomy" id="362257"/>
    <lineage>
        <taxon>Bacteria</taxon>
        <taxon>Bacillati</taxon>
        <taxon>Actinomycetota</taxon>
        <taxon>Actinomycetes</taxon>
        <taxon>Kitasatosporales</taxon>
        <taxon>Streptomycetaceae</taxon>
        <taxon>Streptomyces</taxon>
    </lineage>
</organism>
<accession>A0A0B5II73</accession>
<dbReference type="STRING" id="362257.SVTN_39075"/>
<proteinExistence type="predicted"/>
<dbReference type="EMBL" id="CP010407">
    <property type="protein sequence ID" value="AJF69373.1"/>
    <property type="molecule type" value="Genomic_DNA"/>
</dbReference>
<feature type="region of interest" description="Disordered" evidence="1">
    <location>
        <begin position="27"/>
        <end position="68"/>
    </location>
</feature>
<evidence type="ECO:0000313" key="3">
    <source>
        <dbReference type="Proteomes" id="UP000031774"/>
    </source>
</evidence>
<dbReference type="HOGENOM" id="CLU_055261_9_2_11"/>
<dbReference type="KEGG" id="svt:SVTN_39075"/>
<protein>
    <submittedName>
        <fullName evidence="2">Transposase</fullName>
    </submittedName>
</protein>
<keyword evidence="3" id="KW-1185">Reference proteome</keyword>
<name>A0A0B5II73_9ACTN</name>
<reference evidence="2 3" key="1">
    <citation type="submission" date="2014-12" db="EMBL/GenBank/DDBJ databases">
        <title>Complete genome sequence of Streptomyces vietnamensis strain GIMV4.0001, a genetic manipulable producer of the benzoisochromanequinone antibiotic granaticin.</title>
        <authorList>
            <person name="Deng M.R."/>
            <person name="Guo J."/>
            <person name="Ma L.Y."/>
            <person name="Feng G.D."/>
            <person name="Mo C.Y."/>
            <person name="Zhu H.H."/>
        </authorList>
    </citation>
    <scope>NUCLEOTIDE SEQUENCE [LARGE SCALE GENOMIC DNA]</scope>
    <source>
        <strain evidence="3">GIMV4.0001</strain>
    </source>
</reference>
<sequence length="116" mass="13135">MTTPWTAPTRGHTNDCTRFTTMMEAIRVPRPGPGHPRIRPDHVLDDKGYSSNAIRARRGSHRGRPPAFDRAVSKHHHVAERCFNHLKQCRGSAIRFDKLAVRFEATVLIAAIGEWT</sequence>
<evidence type="ECO:0000313" key="2">
    <source>
        <dbReference type="EMBL" id="AJF69373.1"/>
    </source>
</evidence>
<feature type="compositionally biased region" description="Basic and acidic residues" evidence="1">
    <location>
        <begin position="38"/>
        <end position="48"/>
    </location>
</feature>
<dbReference type="AlphaFoldDB" id="A0A0B5II73"/>
<feature type="compositionally biased region" description="Basic residues" evidence="1">
    <location>
        <begin position="55"/>
        <end position="64"/>
    </location>
</feature>
<evidence type="ECO:0000256" key="1">
    <source>
        <dbReference type="SAM" id="MobiDB-lite"/>
    </source>
</evidence>
<dbReference type="Proteomes" id="UP000031774">
    <property type="component" value="Chromosome"/>
</dbReference>
<gene>
    <name evidence="2" type="ORF">SVTN_39075</name>
</gene>